<dbReference type="Proteomes" id="UP000248926">
    <property type="component" value="Unassembled WGS sequence"/>
</dbReference>
<dbReference type="GO" id="GO:0009423">
    <property type="term" value="P:chorismate biosynthetic process"/>
    <property type="evidence" value="ECO:0007669"/>
    <property type="project" value="UniProtKB-UniPathway"/>
</dbReference>
<dbReference type="OrthoDB" id="5985963at2"/>
<reference evidence="7 8" key="1">
    <citation type="journal article" date="2018" name="Genet. Mol. Biol.">
        <title>The genome sequence of Dyella jiangningensis FCAV SCS01 from a lignocellulose-decomposing microbial consortium metagenome reveals potential for biotechnological applications.</title>
        <authorList>
            <person name="Desiderato J.G."/>
            <person name="Alvarenga D.O."/>
            <person name="Constancio M.T.L."/>
            <person name="Alves L.M.C."/>
            <person name="Varani A.M."/>
        </authorList>
    </citation>
    <scope>NUCLEOTIDE SEQUENCE [LARGE SCALE GENOMIC DNA]</scope>
    <source>
        <strain evidence="7 8">FCAV SCS01</strain>
    </source>
</reference>
<dbReference type="InterPro" id="IPR001874">
    <property type="entry name" value="DHquinase_II"/>
</dbReference>
<dbReference type="RefSeq" id="WP_111984177.1">
    <property type="nucleotide sequence ID" value="NZ_NFZS01000004.1"/>
</dbReference>
<evidence type="ECO:0000256" key="1">
    <source>
        <dbReference type="ARBA" id="ARBA00001864"/>
    </source>
</evidence>
<comment type="catalytic activity">
    <reaction evidence="1">
        <text>3-dehydroquinate = 3-dehydroshikimate + H2O</text>
        <dbReference type="Rhea" id="RHEA:21096"/>
        <dbReference type="ChEBI" id="CHEBI:15377"/>
        <dbReference type="ChEBI" id="CHEBI:16630"/>
        <dbReference type="ChEBI" id="CHEBI:32364"/>
        <dbReference type="EC" id="4.2.1.10"/>
    </reaction>
</comment>
<comment type="pathway">
    <text evidence="2">Metabolic intermediate biosynthesis; chorismate biosynthesis; chorismate from D-erythrose 4-phosphate and phosphoenolpyruvate: step 3/7.</text>
</comment>
<evidence type="ECO:0000256" key="6">
    <source>
        <dbReference type="ARBA" id="ARBA00023239"/>
    </source>
</evidence>
<protein>
    <recommendedName>
        <fullName evidence="5">3-dehydroquinate dehydratase</fullName>
        <ecNumber evidence="5">4.2.1.10</ecNumber>
    </recommendedName>
</protein>
<evidence type="ECO:0000256" key="5">
    <source>
        <dbReference type="ARBA" id="ARBA00012060"/>
    </source>
</evidence>
<evidence type="ECO:0000256" key="4">
    <source>
        <dbReference type="ARBA" id="ARBA00011193"/>
    </source>
</evidence>
<gene>
    <name evidence="7" type="ORF">CA260_16850</name>
</gene>
<keyword evidence="8" id="KW-1185">Reference proteome</keyword>
<dbReference type="AlphaFoldDB" id="A0A328P343"/>
<dbReference type="Gene3D" id="3.40.50.9100">
    <property type="entry name" value="Dehydroquinase, class II"/>
    <property type="match status" value="1"/>
</dbReference>
<dbReference type="GO" id="GO:0003855">
    <property type="term" value="F:3-dehydroquinate dehydratase activity"/>
    <property type="evidence" value="ECO:0007669"/>
    <property type="project" value="UniProtKB-EC"/>
</dbReference>
<dbReference type="InterPro" id="IPR036441">
    <property type="entry name" value="DHquinase_II_sf"/>
</dbReference>
<evidence type="ECO:0000256" key="3">
    <source>
        <dbReference type="ARBA" id="ARBA00011037"/>
    </source>
</evidence>
<comment type="subunit">
    <text evidence="4">Homododecamer.</text>
</comment>
<dbReference type="EMBL" id="NFZS01000004">
    <property type="protein sequence ID" value="RAO75713.1"/>
    <property type="molecule type" value="Genomic_DNA"/>
</dbReference>
<dbReference type="UniPathway" id="UPA00053">
    <property type="reaction ID" value="UER00086"/>
</dbReference>
<comment type="similarity">
    <text evidence="3">Belongs to the type-II 3-dehydroquinase family.</text>
</comment>
<evidence type="ECO:0000313" key="8">
    <source>
        <dbReference type="Proteomes" id="UP000248926"/>
    </source>
</evidence>
<dbReference type="SUPFAM" id="SSF52304">
    <property type="entry name" value="Type II 3-dehydroquinate dehydratase"/>
    <property type="match status" value="1"/>
</dbReference>
<keyword evidence="6" id="KW-0456">Lyase</keyword>
<dbReference type="Pfam" id="PF01220">
    <property type="entry name" value="DHquinase_II"/>
    <property type="match status" value="1"/>
</dbReference>
<organism evidence="7 8">
    <name type="scientific">Dyella jiangningensis</name>
    <dbReference type="NCBI Taxonomy" id="1379159"/>
    <lineage>
        <taxon>Bacteria</taxon>
        <taxon>Pseudomonadati</taxon>
        <taxon>Pseudomonadota</taxon>
        <taxon>Gammaproteobacteria</taxon>
        <taxon>Lysobacterales</taxon>
        <taxon>Rhodanobacteraceae</taxon>
        <taxon>Dyella</taxon>
    </lineage>
</organism>
<proteinExistence type="inferred from homology"/>
<sequence length="139" mass="14445">MTILIVQGPHTAGHFAGGDLSARFDSLMRAAGQDMSVCTCGGLRELVARVREAKAEGAEFMLLAPGNLAEEARAHPEAGLDEALEALASPYVEVHDDSGAVVERADGRHGAPLATIVINGDLATSYRIALGIALRQLAA</sequence>
<name>A0A328P343_9GAMM</name>
<comment type="caution">
    <text evidence="7">The sequence shown here is derived from an EMBL/GenBank/DDBJ whole genome shotgun (WGS) entry which is preliminary data.</text>
</comment>
<evidence type="ECO:0000256" key="2">
    <source>
        <dbReference type="ARBA" id="ARBA00004902"/>
    </source>
</evidence>
<evidence type="ECO:0000313" key="7">
    <source>
        <dbReference type="EMBL" id="RAO75713.1"/>
    </source>
</evidence>
<dbReference type="EC" id="4.2.1.10" evidence="5"/>
<accession>A0A328P343</accession>